<dbReference type="GeneID" id="24098446"/>
<dbReference type="AlphaFoldDB" id="J4GRF2"/>
<dbReference type="SUPFAM" id="SSF56784">
    <property type="entry name" value="HAD-like"/>
    <property type="match status" value="1"/>
</dbReference>
<keyword evidence="3" id="KW-1185">Reference proteome</keyword>
<sequence length="192" mass="20584">MAVPSEFDSNALHNIQALVFDLMGTCTDWHTSVVSAMRQHPTPPPLTDADLPPLALAWRAGFFHAIFASFDAGEAAPDIDIVHAQVLDALLHARGVGHDVWGADVRESLPSPEIYLKALALLGLRPEQTAMVAAHAYDLRAAANLGMKTVYIQRPTEDPEEDLNAIRANVDVFIDGTGVEGGLLTLASLLSV</sequence>
<evidence type="ECO:0000313" key="2">
    <source>
        <dbReference type="EMBL" id="CCM03535.1"/>
    </source>
</evidence>
<dbReference type="Proteomes" id="UP000006352">
    <property type="component" value="Unassembled WGS sequence"/>
</dbReference>
<evidence type="ECO:0008006" key="4">
    <source>
        <dbReference type="Google" id="ProtNLM"/>
    </source>
</evidence>
<dbReference type="HOGENOM" id="CLU_045011_3_0_1"/>
<dbReference type="PANTHER" id="PTHR43316:SF3">
    <property type="entry name" value="HALOACID DEHALOGENASE, TYPE II (AFU_ORTHOLOGUE AFUA_2G07750)-RELATED"/>
    <property type="match status" value="1"/>
</dbReference>
<evidence type="ECO:0000256" key="1">
    <source>
        <dbReference type="ARBA" id="ARBA00022801"/>
    </source>
</evidence>
<dbReference type="InterPro" id="IPR023214">
    <property type="entry name" value="HAD_sf"/>
</dbReference>
<dbReference type="InParanoid" id="J4GRF2"/>
<proteinExistence type="predicted"/>
<accession>J4GRF2</accession>
<dbReference type="InterPro" id="IPR041492">
    <property type="entry name" value="HAD_2"/>
</dbReference>
<dbReference type="Pfam" id="PF13419">
    <property type="entry name" value="HAD_2"/>
    <property type="match status" value="1"/>
</dbReference>
<dbReference type="PANTHER" id="PTHR43316">
    <property type="entry name" value="HYDROLASE, HALOACID DELAHOGENASE-RELATED"/>
    <property type="match status" value="1"/>
</dbReference>
<protein>
    <recommendedName>
        <fullName evidence="4">Haloacid dehalogenase, type II</fullName>
    </recommendedName>
</protein>
<name>J4GRF2_9APHY</name>
<dbReference type="InterPro" id="IPR036412">
    <property type="entry name" value="HAD-like_sf"/>
</dbReference>
<keyword evidence="1" id="KW-0378">Hydrolase</keyword>
<dbReference type="GO" id="GO:0016787">
    <property type="term" value="F:hydrolase activity"/>
    <property type="evidence" value="ECO:0007669"/>
    <property type="project" value="UniProtKB-KW"/>
</dbReference>
<dbReference type="InterPro" id="IPR051540">
    <property type="entry name" value="S-2-haloacid_dehalogenase"/>
</dbReference>
<organism evidence="2 3">
    <name type="scientific">Fibroporia radiculosa</name>
    <dbReference type="NCBI Taxonomy" id="599839"/>
    <lineage>
        <taxon>Eukaryota</taxon>
        <taxon>Fungi</taxon>
        <taxon>Dikarya</taxon>
        <taxon>Basidiomycota</taxon>
        <taxon>Agaricomycotina</taxon>
        <taxon>Agaricomycetes</taxon>
        <taxon>Polyporales</taxon>
        <taxon>Fibroporiaceae</taxon>
        <taxon>Fibroporia</taxon>
    </lineage>
</organism>
<dbReference type="EMBL" id="HE797116">
    <property type="protein sequence ID" value="CCM03535.1"/>
    <property type="molecule type" value="Genomic_DNA"/>
</dbReference>
<dbReference type="OrthoDB" id="2363873at2759"/>
<dbReference type="RefSeq" id="XP_012182818.1">
    <property type="nucleotide sequence ID" value="XM_012327428.1"/>
</dbReference>
<gene>
    <name evidence="2" type="ORF">FIBRA_05669</name>
</gene>
<dbReference type="Gene3D" id="3.40.50.1000">
    <property type="entry name" value="HAD superfamily/HAD-like"/>
    <property type="match status" value="1"/>
</dbReference>
<reference evidence="2 3" key="1">
    <citation type="journal article" date="2012" name="Appl. Environ. Microbiol.">
        <title>Short-read sequencing for genomic analysis of the brown rot fungus Fibroporia radiculosa.</title>
        <authorList>
            <person name="Tang J.D."/>
            <person name="Perkins A.D."/>
            <person name="Sonstegard T.S."/>
            <person name="Schroeder S.G."/>
            <person name="Burgess S.C."/>
            <person name="Diehl S.V."/>
        </authorList>
    </citation>
    <scope>NUCLEOTIDE SEQUENCE [LARGE SCALE GENOMIC DNA]</scope>
    <source>
        <strain evidence="2 3">TFFH 294</strain>
    </source>
</reference>
<evidence type="ECO:0000313" key="3">
    <source>
        <dbReference type="Proteomes" id="UP000006352"/>
    </source>
</evidence>
<dbReference type="STRING" id="599839.J4GRF2"/>